<dbReference type="Proteomes" id="UP001206925">
    <property type="component" value="Unassembled WGS sequence"/>
</dbReference>
<sequence>MKKVVLKLDVFDDKAKQKAMKKVSNLIGVDSIAMDMKDKKLTVTGEIDPVSVVSKLRKICHADIVSVGPAKDEAAEKKKAEEAKKKKEEEEKKKKEEEEKKKKAEALKAAYEAYQKQQQQLQQQQLINYYSNYQQQPAAYYQYNNPPAATPYYPKVVYDETPNCVIC</sequence>
<comment type="subcellular location">
    <subcellularLocation>
        <location evidence="1">Membrane</location>
        <topology evidence="1">Peripheral membrane protein</topology>
    </subcellularLocation>
</comment>
<keyword evidence="4" id="KW-0449">Lipoprotein</keyword>
<protein>
    <recommendedName>
        <fullName evidence="8">HMA domain-containing protein</fullName>
    </recommendedName>
</protein>
<dbReference type="AlphaFoldDB" id="A0AAD5BSQ9"/>
<dbReference type="EMBL" id="JAMZMK010011120">
    <property type="protein sequence ID" value="KAI7728912.1"/>
    <property type="molecule type" value="Genomic_DNA"/>
</dbReference>
<feature type="domain" description="HMA" evidence="8">
    <location>
        <begin position="1"/>
        <end position="67"/>
    </location>
</feature>
<evidence type="ECO:0000313" key="9">
    <source>
        <dbReference type="EMBL" id="KAI7728912.1"/>
    </source>
</evidence>
<evidence type="ECO:0000256" key="6">
    <source>
        <dbReference type="ARBA" id="ARBA00024045"/>
    </source>
</evidence>
<evidence type="ECO:0000256" key="2">
    <source>
        <dbReference type="ARBA" id="ARBA00022481"/>
    </source>
</evidence>
<accession>A0AAD5BSQ9</accession>
<evidence type="ECO:0000256" key="3">
    <source>
        <dbReference type="ARBA" id="ARBA00022723"/>
    </source>
</evidence>
<comment type="caution">
    <text evidence="9">The sequence shown here is derived from an EMBL/GenBank/DDBJ whole genome shotgun (WGS) entry which is preliminary data.</text>
</comment>
<evidence type="ECO:0000259" key="8">
    <source>
        <dbReference type="PROSITE" id="PS50846"/>
    </source>
</evidence>
<dbReference type="InterPro" id="IPR051863">
    <property type="entry name" value="HIPP"/>
</dbReference>
<keyword evidence="10" id="KW-1185">Reference proteome</keyword>
<feature type="compositionally biased region" description="Basic and acidic residues" evidence="7">
    <location>
        <begin position="70"/>
        <end position="102"/>
    </location>
</feature>
<dbReference type="GO" id="GO:0046872">
    <property type="term" value="F:metal ion binding"/>
    <property type="evidence" value="ECO:0007669"/>
    <property type="project" value="UniProtKB-KW"/>
</dbReference>
<evidence type="ECO:0000256" key="1">
    <source>
        <dbReference type="ARBA" id="ARBA00004170"/>
    </source>
</evidence>
<comment type="similarity">
    <text evidence="6">Belongs to the HIPP family.</text>
</comment>
<dbReference type="PANTHER" id="PTHR45811">
    <property type="entry name" value="COPPER TRANSPORT PROTEIN FAMILY-RELATED"/>
    <property type="match status" value="1"/>
</dbReference>
<dbReference type="PANTHER" id="PTHR45811:SF49">
    <property type="entry name" value="OS04G0667600 PROTEIN"/>
    <property type="match status" value="1"/>
</dbReference>
<proteinExistence type="inferred from homology"/>
<evidence type="ECO:0000256" key="7">
    <source>
        <dbReference type="SAM" id="MobiDB-lite"/>
    </source>
</evidence>
<reference evidence="9" key="1">
    <citation type="submission" date="2022-06" db="EMBL/GenBank/DDBJ databases">
        <title>Uncovering the hologenomic basis of an extraordinary plant invasion.</title>
        <authorList>
            <person name="Bieker V.C."/>
            <person name="Martin M.D."/>
            <person name="Gilbert T."/>
            <person name="Hodgins K."/>
            <person name="Battlay P."/>
            <person name="Petersen B."/>
            <person name="Wilson J."/>
        </authorList>
    </citation>
    <scope>NUCLEOTIDE SEQUENCE</scope>
    <source>
        <strain evidence="9">AA19_3_7</strain>
        <tissue evidence="9">Leaf</tissue>
    </source>
</reference>
<feature type="region of interest" description="Disordered" evidence="7">
    <location>
        <begin position="68"/>
        <end position="102"/>
    </location>
</feature>
<evidence type="ECO:0000256" key="4">
    <source>
        <dbReference type="ARBA" id="ARBA00023288"/>
    </source>
</evidence>
<dbReference type="Pfam" id="PF00403">
    <property type="entry name" value="HMA"/>
    <property type="match status" value="1"/>
</dbReference>
<keyword evidence="5" id="KW-0636">Prenylation</keyword>
<gene>
    <name evidence="9" type="ORF">M8C21_028185</name>
</gene>
<dbReference type="Gene3D" id="3.30.70.100">
    <property type="match status" value="1"/>
</dbReference>
<dbReference type="GO" id="GO:0009626">
    <property type="term" value="P:plant-type hypersensitive response"/>
    <property type="evidence" value="ECO:0007669"/>
    <property type="project" value="UniProtKB-KW"/>
</dbReference>
<name>A0AAD5BSQ9_AMBAR</name>
<dbReference type="PROSITE" id="PS50846">
    <property type="entry name" value="HMA_2"/>
    <property type="match status" value="1"/>
</dbReference>
<dbReference type="InterPro" id="IPR006121">
    <property type="entry name" value="HMA_dom"/>
</dbReference>
<keyword evidence="2" id="KW-0488">Methylation</keyword>
<evidence type="ECO:0000313" key="10">
    <source>
        <dbReference type="Proteomes" id="UP001206925"/>
    </source>
</evidence>
<evidence type="ECO:0000256" key="5">
    <source>
        <dbReference type="ARBA" id="ARBA00023289"/>
    </source>
</evidence>
<organism evidence="9 10">
    <name type="scientific">Ambrosia artemisiifolia</name>
    <name type="common">Common ragweed</name>
    <dbReference type="NCBI Taxonomy" id="4212"/>
    <lineage>
        <taxon>Eukaryota</taxon>
        <taxon>Viridiplantae</taxon>
        <taxon>Streptophyta</taxon>
        <taxon>Embryophyta</taxon>
        <taxon>Tracheophyta</taxon>
        <taxon>Spermatophyta</taxon>
        <taxon>Magnoliopsida</taxon>
        <taxon>eudicotyledons</taxon>
        <taxon>Gunneridae</taxon>
        <taxon>Pentapetalae</taxon>
        <taxon>asterids</taxon>
        <taxon>campanulids</taxon>
        <taxon>Asterales</taxon>
        <taxon>Asteraceae</taxon>
        <taxon>Asteroideae</taxon>
        <taxon>Heliantheae alliance</taxon>
        <taxon>Heliantheae</taxon>
        <taxon>Ambrosia</taxon>
    </lineage>
</organism>
<keyword evidence="3" id="KW-0479">Metal-binding</keyword>
<dbReference type="GO" id="GO:0016020">
    <property type="term" value="C:membrane"/>
    <property type="evidence" value="ECO:0007669"/>
    <property type="project" value="UniProtKB-SubCell"/>
</dbReference>